<proteinExistence type="predicted"/>
<comment type="caution">
    <text evidence="4">The sequence shown here is derived from an EMBL/GenBank/DDBJ whole genome shotgun (WGS) entry which is preliminary data.</text>
</comment>
<feature type="domain" description="PWWP" evidence="3">
    <location>
        <begin position="1343"/>
        <end position="1427"/>
    </location>
</feature>
<dbReference type="PROSITE" id="PS50812">
    <property type="entry name" value="PWWP"/>
    <property type="match status" value="1"/>
</dbReference>
<feature type="region of interest" description="Disordered" evidence="2">
    <location>
        <begin position="421"/>
        <end position="440"/>
    </location>
</feature>
<dbReference type="SUPFAM" id="SSF63748">
    <property type="entry name" value="Tudor/PWWP/MBT"/>
    <property type="match status" value="1"/>
</dbReference>
<evidence type="ECO:0000259" key="3">
    <source>
        <dbReference type="PROSITE" id="PS50812"/>
    </source>
</evidence>
<evidence type="ECO:0000313" key="5">
    <source>
        <dbReference type="Proteomes" id="UP000324585"/>
    </source>
</evidence>
<gene>
    <name evidence="4" type="ORF">FVE85_9348</name>
</gene>
<dbReference type="EMBL" id="VRMN01000008">
    <property type="protein sequence ID" value="KAA8493076.1"/>
    <property type="molecule type" value="Genomic_DNA"/>
</dbReference>
<evidence type="ECO:0000256" key="1">
    <source>
        <dbReference type="SAM" id="Coils"/>
    </source>
</evidence>
<dbReference type="Proteomes" id="UP000324585">
    <property type="component" value="Unassembled WGS sequence"/>
</dbReference>
<sequence>MVQKRRRVSRFACPRCARRIVTSAQSVDRARNGHLAHCRGRPNVRVCPTLQLPPLDIDFIGSGSDTPEYGGDTVLDDVGPVDAYAGDSDMSDGGRGHLILEHMLSGLPEQDSGLFPYESTGPYRQGGQNVGMNSDTDIRASVVDHAAAIADFVQTLVASLDSLVQLYRPSDRRSLLISARVHTIISDIGMSDRHRKALVKALRDVRGKQPDGNLSNHMEDSDASEDSCERVLEKGPISESVLRLFDPNFVERIARDWKIPTLPVLSAQVYFGKGLHRTVPASGFHCNIVYRDVMSVIARRTLAILSLFGPDAFRVRLEESGPESYETAQQARYNRRVHDIVQRVMGLPNQSRDGPEWEVLVIPVKILSDEAHMRMNGLHRRTPISVSVVHRARFVHDHSYPDVVAFMPHLSCDELETQARVHQRGQATDGDDIIEVQESRELGSPTSRRRIVPVGLEGDIDCCLHHSVLHFLFRYLLTEGWMGGRPFSFPVQLGAKRYRCVPYVYKLGMDMPMMAKVSYVKNSRPMQQDFPCQQCLAPGRDLKYFLSDPSVQYRVEKHAVAEALTGTGPHGRTHNVRRLGEPVFAGLDMYDERGIFLLAGADALHAFKKFWMRDFLTMGMDLIADWDRRKLPSASSVPSGGYFKDPDVAKRMRNISNTATGRKLRDAAHLLDVDLRTRGQSVHVPFRRARNVFDEMSQFVENKYSLGIFLRFMVILTCDDSDAILDQRSKAKWVRVAVLVITVYCHLYARKPTEEDIQHVRLCTADLLEELAELRNIASENVISFAPKIHLLTHFADTVSELGRVRLWDTVDGESVMKYIKRKYLRVGNRATDRWEYSMLRRMEMDDRLHFMNTTLEGSLHMTLPSVGASLADTGPSPTSPSCSLFGYRGQYTSYLRYLGMEQNILGVFASLPDYGVPPRYHDGETLGRHIRDCLLRFVRDNIVLPLQGRGISMQNISIDIRHTLRTLYWGGRKETYECRRKSDGGKRYDIVAVTPESGCPRPCIGEMLLFLKISYTTCPVNVQAAEYPNARMTVEHNPTEWNVAVISPWNLCALDSCYCNIASPVLHHLVADDTLDNLLCIRAEHILTKVCALLDVNTHAHDRKYFCLDPCRLLRVETYVDTKSHRSPILLRAPSEGEGGGLWMKTPVLMETASEPMRKTNNARGSKRKRTGVEPGAEPVGPRAVPSHLARAAQMQREHDSAKSIDIADIRHLHDLGRASDGMAVSDDDGLVHRLLRVLMFATDVIEDRARIKELEMRVAALSRKVTILETRIHGSVAVDSLDVSDIETPKSVIGDVSLAHFTRAAPISDAVAGNIRDIYTRRCGIAKTWLRSIAPHDRPYPYELVLARYAGWPWWPAVVVLSIDGLGPEVLMKGCVRDTSEEGRKKADEDVMTLRKGCIVVRFLGKSAASFGWVLMEHTHMKHDFTLVDGTPKGRTKPSKELASAYAMAKQYADIRLNGAKTR</sequence>
<keyword evidence="5" id="KW-1185">Reference proteome</keyword>
<evidence type="ECO:0000256" key="2">
    <source>
        <dbReference type="SAM" id="MobiDB-lite"/>
    </source>
</evidence>
<evidence type="ECO:0000313" key="4">
    <source>
        <dbReference type="EMBL" id="KAA8493076.1"/>
    </source>
</evidence>
<feature type="coiled-coil region" evidence="1">
    <location>
        <begin position="1246"/>
        <end position="1273"/>
    </location>
</feature>
<dbReference type="InterPro" id="IPR000313">
    <property type="entry name" value="PWWP_dom"/>
</dbReference>
<dbReference type="Gene3D" id="2.30.30.140">
    <property type="match status" value="1"/>
</dbReference>
<reference evidence="5" key="1">
    <citation type="journal article" date="2019" name="Nat. Commun.">
        <title>Expansion of phycobilisome linker gene families in mesophilic red algae.</title>
        <authorList>
            <person name="Lee J."/>
            <person name="Kim D."/>
            <person name="Bhattacharya D."/>
            <person name="Yoon H.S."/>
        </authorList>
    </citation>
    <scope>NUCLEOTIDE SEQUENCE [LARGE SCALE GENOMIC DNA]</scope>
    <source>
        <strain evidence="5">CCMP 1328</strain>
    </source>
</reference>
<accession>A0A5J4YP31</accession>
<keyword evidence="1" id="KW-0175">Coiled coil</keyword>
<name>A0A5J4YP31_PORPP</name>
<organism evidence="4 5">
    <name type="scientific">Porphyridium purpureum</name>
    <name type="common">Red alga</name>
    <name type="synonym">Porphyridium cruentum</name>
    <dbReference type="NCBI Taxonomy" id="35688"/>
    <lineage>
        <taxon>Eukaryota</taxon>
        <taxon>Rhodophyta</taxon>
        <taxon>Bangiophyceae</taxon>
        <taxon>Porphyridiales</taxon>
        <taxon>Porphyridiaceae</taxon>
        <taxon>Porphyridium</taxon>
    </lineage>
</organism>
<feature type="region of interest" description="Disordered" evidence="2">
    <location>
        <begin position="1157"/>
        <end position="1186"/>
    </location>
</feature>
<protein>
    <recommendedName>
        <fullName evidence="3">PWWP domain-containing protein</fullName>
    </recommendedName>
</protein>